<dbReference type="RefSeq" id="XP_013892430.1">
    <property type="nucleotide sequence ID" value="XM_014036976.1"/>
</dbReference>
<feature type="compositionally biased region" description="Basic and acidic residues" evidence="1">
    <location>
        <begin position="149"/>
        <end position="167"/>
    </location>
</feature>
<dbReference type="Proteomes" id="UP000054498">
    <property type="component" value="Unassembled WGS sequence"/>
</dbReference>
<evidence type="ECO:0000256" key="1">
    <source>
        <dbReference type="SAM" id="MobiDB-lite"/>
    </source>
</evidence>
<organism evidence="2 3">
    <name type="scientific">Monoraphidium neglectum</name>
    <dbReference type="NCBI Taxonomy" id="145388"/>
    <lineage>
        <taxon>Eukaryota</taxon>
        <taxon>Viridiplantae</taxon>
        <taxon>Chlorophyta</taxon>
        <taxon>core chlorophytes</taxon>
        <taxon>Chlorophyceae</taxon>
        <taxon>CS clade</taxon>
        <taxon>Sphaeropleales</taxon>
        <taxon>Selenastraceae</taxon>
        <taxon>Monoraphidium</taxon>
    </lineage>
</organism>
<dbReference type="AlphaFoldDB" id="A0A0D2MDX6"/>
<reference evidence="2 3" key="1">
    <citation type="journal article" date="2013" name="BMC Genomics">
        <title>Reconstruction of the lipid metabolism for the microalga Monoraphidium neglectum from its genome sequence reveals characteristics suitable for biofuel production.</title>
        <authorList>
            <person name="Bogen C."/>
            <person name="Al-Dilaimi A."/>
            <person name="Albersmeier A."/>
            <person name="Wichmann J."/>
            <person name="Grundmann M."/>
            <person name="Rupp O."/>
            <person name="Lauersen K.J."/>
            <person name="Blifernez-Klassen O."/>
            <person name="Kalinowski J."/>
            <person name="Goesmann A."/>
            <person name="Mussgnug J.H."/>
            <person name="Kruse O."/>
        </authorList>
    </citation>
    <scope>NUCLEOTIDE SEQUENCE [LARGE SCALE GENOMIC DNA]</scope>
    <source>
        <strain evidence="2 3">SAG 48.87</strain>
    </source>
</reference>
<dbReference type="KEGG" id="mng:MNEG_14553"/>
<protein>
    <submittedName>
        <fullName evidence="2">Uncharacterized protein</fullName>
    </submittedName>
</protein>
<feature type="region of interest" description="Disordered" evidence="1">
    <location>
        <begin position="26"/>
        <end position="70"/>
    </location>
</feature>
<keyword evidence="3" id="KW-1185">Reference proteome</keyword>
<evidence type="ECO:0000313" key="2">
    <source>
        <dbReference type="EMBL" id="KIY93410.1"/>
    </source>
</evidence>
<sequence length="200" mass="20800">MSNLILTGSRDLEDVLFAFAEDAPAPGAAEAGGAAADDQQHGVRKRGKGRTEAAHPTDTSDMAPMSPGNLDELLAGIEDSVDMNAILPVGSRDLEELLAQLAQPSPSERPTTAAAAAAAAAAATMTAAAPAAGGAGAEDEERRKRKRAADRTEEEWAAHHAEQDRRRGVLLGAIRDRGHAIQPAPKSALDKVGRSSLCRR</sequence>
<dbReference type="GeneID" id="25732127"/>
<name>A0A0D2MDX6_9CHLO</name>
<gene>
    <name evidence="2" type="ORF">MNEG_14553</name>
</gene>
<proteinExistence type="predicted"/>
<feature type="compositionally biased region" description="Low complexity" evidence="1">
    <location>
        <begin position="26"/>
        <end position="37"/>
    </location>
</feature>
<accession>A0A0D2MDX6</accession>
<evidence type="ECO:0000313" key="3">
    <source>
        <dbReference type="Proteomes" id="UP000054498"/>
    </source>
</evidence>
<feature type="region of interest" description="Disordered" evidence="1">
    <location>
        <begin position="124"/>
        <end position="200"/>
    </location>
</feature>
<dbReference type="EMBL" id="KK104794">
    <property type="protein sequence ID" value="KIY93410.1"/>
    <property type="molecule type" value="Genomic_DNA"/>
</dbReference>